<feature type="transmembrane region" description="Helical" evidence="1">
    <location>
        <begin position="81"/>
        <end position="99"/>
    </location>
</feature>
<protein>
    <submittedName>
        <fullName evidence="2">Uncharacterized protein</fullName>
    </submittedName>
</protein>
<feature type="transmembrane region" description="Helical" evidence="1">
    <location>
        <begin position="47"/>
        <end position="69"/>
    </location>
</feature>
<evidence type="ECO:0000313" key="2">
    <source>
        <dbReference type="EMBL" id="GGB74666.1"/>
    </source>
</evidence>
<name>A0ABQ1JSQ1_9FLAO</name>
<evidence type="ECO:0000256" key="1">
    <source>
        <dbReference type="SAM" id="Phobius"/>
    </source>
</evidence>
<gene>
    <name evidence="2" type="ORF">GCM10007424_13250</name>
</gene>
<keyword evidence="1" id="KW-0472">Membrane</keyword>
<sequence>MSKIDLKHIAFHVLVALYFIWFIVFIILNIITLIGSYKNISIDLNNAMFNLITLNLIMGTALYIVISMFRKHTRLTKTIKYSYLFVVLASVLGILITKIL</sequence>
<dbReference type="EMBL" id="BMJE01000003">
    <property type="protein sequence ID" value="GGB74666.1"/>
    <property type="molecule type" value="Genomic_DNA"/>
</dbReference>
<keyword evidence="1" id="KW-1133">Transmembrane helix</keyword>
<feature type="transmembrane region" description="Helical" evidence="1">
    <location>
        <begin position="12"/>
        <end position="35"/>
    </location>
</feature>
<keyword evidence="1" id="KW-0812">Transmembrane</keyword>
<dbReference type="RefSeq" id="WP_188620473.1">
    <property type="nucleotide sequence ID" value="NZ_BMJE01000003.1"/>
</dbReference>
<comment type="caution">
    <text evidence="2">The sequence shown here is derived from an EMBL/GenBank/DDBJ whole genome shotgun (WGS) entry which is preliminary data.</text>
</comment>
<reference evidence="3" key="1">
    <citation type="journal article" date="2019" name="Int. J. Syst. Evol. Microbiol.">
        <title>The Global Catalogue of Microorganisms (GCM) 10K type strain sequencing project: providing services to taxonomists for standard genome sequencing and annotation.</title>
        <authorList>
            <consortium name="The Broad Institute Genomics Platform"/>
            <consortium name="The Broad Institute Genome Sequencing Center for Infectious Disease"/>
            <person name="Wu L."/>
            <person name="Ma J."/>
        </authorList>
    </citation>
    <scope>NUCLEOTIDE SEQUENCE [LARGE SCALE GENOMIC DNA]</scope>
    <source>
        <strain evidence="3">CGMCC 1.15461</strain>
    </source>
</reference>
<accession>A0ABQ1JSQ1</accession>
<evidence type="ECO:0000313" key="3">
    <source>
        <dbReference type="Proteomes" id="UP000615760"/>
    </source>
</evidence>
<dbReference type="Proteomes" id="UP000615760">
    <property type="component" value="Unassembled WGS sequence"/>
</dbReference>
<proteinExistence type="predicted"/>
<organism evidence="2 3">
    <name type="scientific">Flavobacterium suaedae</name>
    <dbReference type="NCBI Taxonomy" id="1767027"/>
    <lineage>
        <taxon>Bacteria</taxon>
        <taxon>Pseudomonadati</taxon>
        <taxon>Bacteroidota</taxon>
        <taxon>Flavobacteriia</taxon>
        <taxon>Flavobacteriales</taxon>
        <taxon>Flavobacteriaceae</taxon>
        <taxon>Flavobacterium</taxon>
    </lineage>
</organism>
<keyword evidence="3" id="KW-1185">Reference proteome</keyword>